<dbReference type="InterPro" id="IPR006664">
    <property type="entry name" value="OMP_bac"/>
</dbReference>
<accession>A0A5A7N2U0</accession>
<dbReference type="AlphaFoldDB" id="A0A5A7MU13"/>
<feature type="signal peptide" evidence="10">
    <location>
        <begin position="1"/>
        <end position="29"/>
    </location>
</feature>
<name>A0A5A7MU13_9PROT</name>
<dbReference type="SUPFAM" id="SSF103088">
    <property type="entry name" value="OmpA-like"/>
    <property type="match status" value="1"/>
</dbReference>
<feature type="chain" id="PRO_5022783535" description="Peptidoglycan-associated lipoprotein" evidence="10">
    <location>
        <begin position="30"/>
        <end position="187"/>
    </location>
</feature>
<comment type="caution">
    <text evidence="12">The sequence shown here is derived from an EMBL/GenBank/DDBJ whole genome shotgun (WGS) entry which is preliminary data.</text>
</comment>
<dbReference type="Proteomes" id="UP000325187">
    <property type="component" value="Unassembled WGS sequence"/>
</dbReference>
<evidence type="ECO:0000313" key="12">
    <source>
        <dbReference type="EMBL" id="GEQ99114.1"/>
    </source>
</evidence>
<comment type="function">
    <text evidence="8">Part of the Tol-Pal system, which plays a role in outer membrane invagination during cell division and is important for maintaining outer membrane integrity.</text>
</comment>
<dbReference type="EMBL" id="BKCL01000013">
    <property type="protein sequence ID" value="GEQ99114.1"/>
    <property type="molecule type" value="Genomic_DNA"/>
</dbReference>
<proteinExistence type="inferred from homology"/>
<evidence type="ECO:0000313" key="13">
    <source>
        <dbReference type="EMBL" id="GER02014.1"/>
    </source>
</evidence>
<evidence type="ECO:0000256" key="10">
    <source>
        <dbReference type="SAM" id="SignalP"/>
    </source>
</evidence>
<keyword evidence="15" id="KW-1185">Reference proteome</keyword>
<evidence type="ECO:0000256" key="8">
    <source>
        <dbReference type="HAMAP-Rule" id="MF_02204"/>
    </source>
</evidence>
<dbReference type="InterPro" id="IPR014169">
    <property type="entry name" value="Pal_lipo_C"/>
</dbReference>
<dbReference type="PROSITE" id="PS01068">
    <property type="entry name" value="OMPA_1"/>
    <property type="match status" value="1"/>
</dbReference>
<dbReference type="InterPro" id="IPR036737">
    <property type="entry name" value="OmpA-like_sf"/>
</dbReference>
<evidence type="ECO:0000256" key="5">
    <source>
        <dbReference type="ARBA" id="ARBA00023237"/>
    </source>
</evidence>
<evidence type="ECO:0000313" key="14">
    <source>
        <dbReference type="Proteomes" id="UP000322084"/>
    </source>
</evidence>
<gene>
    <name evidence="8" type="primary">pal</name>
    <name evidence="12" type="ORF">JCM17844_27510</name>
    <name evidence="13" type="ORF">JCM17845_26370</name>
</gene>
<dbReference type="PRINTS" id="PR01021">
    <property type="entry name" value="OMPADOMAIN"/>
</dbReference>
<dbReference type="Gene3D" id="3.30.1330.60">
    <property type="entry name" value="OmpA-like domain"/>
    <property type="match status" value="1"/>
</dbReference>
<dbReference type="InterPro" id="IPR006665">
    <property type="entry name" value="OmpA-like"/>
</dbReference>
<dbReference type="Proteomes" id="UP000322084">
    <property type="component" value="Unassembled WGS sequence"/>
</dbReference>
<dbReference type="RefSeq" id="WP_150001267.1">
    <property type="nucleotide sequence ID" value="NZ_BKCL01000013.1"/>
</dbReference>
<protein>
    <recommendedName>
        <fullName evidence="8">Peptidoglycan-associated lipoprotein</fullName>
        <shortName evidence="8">PAL</shortName>
    </recommendedName>
</protein>
<dbReference type="InterPro" id="IPR039001">
    <property type="entry name" value="Pal"/>
</dbReference>
<accession>A0A5A7MU13</accession>
<evidence type="ECO:0000256" key="3">
    <source>
        <dbReference type="ARBA" id="ARBA00023136"/>
    </source>
</evidence>
<dbReference type="GO" id="GO:0051301">
    <property type="term" value="P:cell division"/>
    <property type="evidence" value="ECO:0007669"/>
    <property type="project" value="UniProtKB-UniRule"/>
</dbReference>
<evidence type="ECO:0000256" key="4">
    <source>
        <dbReference type="ARBA" id="ARBA00023139"/>
    </source>
</evidence>
<keyword evidence="3 8" id="KW-0472">Membrane</keyword>
<dbReference type="InterPro" id="IPR050330">
    <property type="entry name" value="Bact_OuterMem_StrucFunc"/>
</dbReference>
<dbReference type="PROSITE" id="PS51257">
    <property type="entry name" value="PROKAR_LIPOPROTEIN"/>
    <property type="match status" value="1"/>
</dbReference>
<dbReference type="NCBIfam" id="TIGR02802">
    <property type="entry name" value="Pal_lipo"/>
    <property type="match status" value="1"/>
</dbReference>
<evidence type="ECO:0000259" key="11">
    <source>
        <dbReference type="PROSITE" id="PS51123"/>
    </source>
</evidence>
<dbReference type="PROSITE" id="PS51123">
    <property type="entry name" value="OMPA_2"/>
    <property type="match status" value="1"/>
</dbReference>
<dbReference type="HAMAP" id="MF_02204">
    <property type="entry name" value="Pal"/>
    <property type="match status" value="1"/>
</dbReference>
<reference evidence="14 15" key="1">
    <citation type="submission" date="2019-09" db="EMBL/GenBank/DDBJ databases">
        <title>NBRP : Genome information of microbial organism related human and environment.</title>
        <authorList>
            <person name="Hattori M."/>
            <person name="Oshima K."/>
            <person name="Inaba H."/>
            <person name="Suda W."/>
            <person name="Sakamoto M."/>
            <person name="Iino T."/>
            <person name="Kitahara M."/>
            <person name="Oshida Y."/>
            <person name="Iida T."/>
            <person name="Kudo T."/>
            <person name="Itoh T."/>
            <person name="Ohkuma M."/>
        </authorList>
    </citation>
    <scope>NUCLEOTIDE SEQUENCE [LARGE SCALE GENOMIC DNA]</scope>
    <source>
        <strain evidence="12 14">Hi-2</strain>
        <strain evidence="13 15">Mie-1</strain>
    </source>
</reference>
<evidence type="ECO:0000256" key="9">
    <source>
        <dbReference type="SAM" id="MobiDB-lite"/>
    </source>
</evidence>
<dbReference type="EMBL" id="BKCM01000015">
    <property type="protein sequence ID" value="GER02014.1"/>
    <property type="molecule type" value="Genomic_DNA"/>
</dbReference>
<dbReference type="Pfam" id="PF00691">
    <property type="entry name" value="OmpA"/>
    <property type="match status" value="1"/>
</dbReference>
<dbReference type="InterPro" id="IPR006690">
    <property type="entry name" value="OMPA-like_CS"/>
</dbReference>
<keyword evidence="2 8" id="KW-0732">Signal</keyword>
<dbReference type="PANTHER" id="PTHR30329">
    <property type="entry name" value="STATOR ELEMENT OF FLAGELLAR MOTOR COMPLEX"/>
    <property type="match status" value="1"/>
</dbReference>
<organism evidence="12 14">
    <name type="scientific">Iodidimonas gelatinilytica</name>
    <dbReference type="NCBI Taxonomy" id="1236966"/>
    <lineage>
        <taxon>Bacteria</taxon>
        <taxon>Pseudomonadati</taxon>
        <taxon>Pseudomonadota</taxon>
        <taxon>Alphaproteobacteria</taxon>
        <taxon>Iodidimonadales</taxon>
        <taxon>Iodidimonadaceae</taxon>
        <taxon>Iodidimonas</taxon>
    </lineage>
</organism>
<evidence type="ECO:0000313" key="15">
    <source>
        <dbReference type="Proteomes" id="UP000325187"/>
    </source>
</evidence>
<comment type="subunit">
    <text evidence="8">The Tol-Pal system is composed of five core proteins: the inner membrane proteins TolA, TolQ and TolR, the periplasmic protein TolB and the outer membrane protein Pal. They form a network linking the inner and outer membranes and the peptidoglycan layer.</text>
</comment>
<dbReference type="CDD" id="cd07185">
    <property type="entry name" value="OmpA_C-like"/>
    <property type="match status" value="1"/>
</dbReference>
<feature type="region of interest" description="Disordered" evidence="9">
    <location>
        <begin position="34"/>
        <end position="57"/>
    </location>
</feature>
<dbReference type="PANTHER" id="PTHR30329:SF21">
    <property type="entry name" value="LIPOPROTEIN YIAD-RELATED"/>
    <property type="match status" value="1"/>
</dbReference>
<keyword evidence="7 8" id="KW-0131">Cell cycle</keyword>
<dbReference type="GO" id="GO:0009279">
    <property type="term" value="C:cell outer membrane"/>
    <property type="evidence" value="ECO:0007669"/>
    <property type="project" value="UniProtKB-SubCell"/>
</dbReference>
<keyword evidence="5 8" id="KW-0998">Cell outer membrane</keyword>
<comment type="subcellular location">
    <subcellularLocation>
        <location evidence="8">Cell outer membrane</location>
        <topology evidence="8">Lipid-anchor</topology>
    </subcellularLocation>
</comment>
<feature type="domain" description="OmpA-like" evidence="11">
    <location>
        <begin position="69"/>
        <end position="186"/>
    </location>
</feature>
<keyword evidence="4 8" id="KW-0564">Palmitate</keyword>
<keyword evidence="1 8" id="KW-0132">Cell division</keyword>
<evidence type="ECO:0000256" key="2">
    <source>
        <dbReference type="ARBA" id="ARBA00022729"/>
    </source>
</evidence>
<evidence type="ECO:0000256" key="7">
    <source>
        <dbReference type="ARBA" id="ARBA00023306"/>
    </source>
</evidence>
<sequence>MIAKRFGLQALTVAAAAFLLAACASTNPADEEATATAAPVVSEQTEPQAVPSAEVEQEQITDPFGDATQSALENYAGDRVFFSFDSSELNPAARQTLQRQAEWMQNHRSVKAVVEGHADERGTREYNLALGERRATAAKNYLVALGISPDRLSTISYGKERPAVLGSGESVWRQNRRAVLKIDRAGA</sequence>
<evidence type="ECO:0000256" key="1">
    <source>
        <dbReference type="ARBA" id="ARBA00022618"/>
    </source>
</evidence>
<comment type="similarity">
    <text evidence="8">Belongs to the Pal lipoprotein family.</text>
</comment>
<keyword evidence="6 8" id="KW-0449">Lipoprotein</keyword>
<evidence type="ECO:0000256" key="6">
    <source>
        <dbReference type="ARBA" id="ARBA00023288"/>
    </source>
</evidence>